<evidence type="ECO:0000256" key="1">
    <source>
        <dbReference type="ARBA" id="ARBA00004651"/>
    </source>
</evidence>
<name>A0ABW4I8F1_9SPHI</name>
<protein>
    <submittedName>
        <fullName evidence="8">Lipopolysaccharide biosynthesis protein</fullName>
    </submittedName>
</protein>
<feature type="transmembrane region" description="Helical" evidence="7">
    <location>
        <begin position="43"/>
        <end position="62"/>
    </location>
</feature>
<evidence type="ECO:0000256" key="7">
    <source>
        <dbReference type="SAM" id="Phobius"/>
    </source>
</evidence>
<dbReference type="PANTHER" id="PTHR30250">
    <property type="entry name" value="PST FAMILY PREDICTED COLANIC ACID TRANSPORTER"/>
    <property type="match status" value="1"/>
</dbReference>
<evidence type="ECO:0000256" key="4">
    <source>
        <dbReference type="ARBA" id="ARBA00022692"/>
    </source>
</evidence>
<comment type="similarity">
    <text evidence="2">Belongs to the polysaccharide synthase family.</text>
</comment>
<proteinExistence type="inferred from homology"/>
<accession>A0ABW4I8F1</accession>
<keyword evidence="6 7" id="KW-0472">Membrane</keyword>
<sequence>MKILNKFNFKSKNLILVLVSVLTQVLPILISPIFSRIYSPEQFGEFSILLSYSSIFVIFFSGKYELALLLPKHEIDIKRVFQLCLAVISSSFLFTTVLCIVYYVLSKIFNLKFDPVYLITPLYASLIAIYQLSCYLLLYLKLFRELSLNRFIKSFVTIIVIACLGWFFKGVNGLIIGSFIGQFLSIVLCFDLLNKKSLRFRHLQIIRGFAKFKSIMVEYINFPKYSLPADLINAVVSQAPVFILSIYFSKTIVGYYGFVVTVVQVPISIIASAVLDIFKEMSTREFKEKGNCKNSFKKTFLLLLGINIIPLTVILGWGPLVFEFVFGTKWSIAGSYAQVMVIMFFIKFISSPLSYTFILMGRQKLDLYLHLLILILLILSLFAGIYFNLSAFNFLVLIASVFGFIYLIYLVKSYEFSKGYGEKIS</sequence>
<organism evidence="8 9">
    <name type="scientific">Pseudopedobacter beijingensis</name>
    <dbReference type="NCBI Taxonomy" id="1207056"/>
    <lineage>
        <taxon>Bacteria</taxon>
        <taxon>Pseudomonadati</taxon>
        <taxon>Bacteroidota</taxon>
        <taxon>Sphingobacteriia</taxon>
        <taxon>Sphingobacteriales</taxon>
        <taxon>Sphingobacteriaceae</taxon>
        <taxon>Pseudopedobacter</taxon>
    </lineage>
</organism>
<evidence type="ECO:0000256" key="2">
    <source>
        <dbReference type="ARBA" id="ARBA00007430"/>
    </source>
</evidence>
<feature type="transmembrane region" description="Helical" evidence="7">
    <location>
        <begin position="151"/>
        <end position="168"/>
    </location>
</feature>
<feature type="transmembrane region" description="Helical" evidence="7">
    <location>
        <begin position="255"/>
        <end position="278"/>
    </location>
</feature>
<keyword evidence="5 7" id="KW-1133">Transmembrane helix</keyword>
<dbReference type="EMBL" id="JBHUDG010000003">
    <property type="protein sequence ID" value="MFD1629021.1"/>
    <property type="molecule type" value="Genomic_DNA"/>
</dbReference>
<dbReference type="Proteomes" id="UP001597118">
    <property type="component" value="Unassembled WGS sequence"/>
</dbReference>
<comment type="caution">
    <text evidence="8">The sequence shown here is derived from an EMBL/GenBank/DDBJ whole genome shotgun (WGS) entry which is preliminary data.</text>
</comment>
<dbReference type="PANTHER" id="PTHR30250:SF10">
    <property type="entry name" value="LIPOPOLYSACCHARIDE BIOSYNTHESIS PROTEIN WZXC"/>
    <property type="match status" value="1"/>
</dbReference>
<feature type="transmembrane region" description="Helical" evidence="7">
    <location>
        <begin position="174"/>
        <end position="193"/>
    </location>
</feature>
<evidence type="ECO:0000256" key="3">
    <source>
        <dbReference type="ARBA" id="ARBA00022475"/>
    </source>
</evidence>
<feature type="transmembrane region" description="Helical" evidence="7">
    <location>
        <begin position="299"/>
        <end position="317"/>
    </location>
</feature>
<evidence type="ECO:0000256" key="6">
    <source>
        <dbReference type="ARBA" id="ARBA00023136"/>
    </source>
</evidence>
<evidence type="ECO:0000256" key="5">
    <source>
        <dbReference type="ARBA" id="ARBA00022989"/>
    </source>
</evidence>
<evidence type="ECO:0000313" key="8">
    <source>
        <dbReference type="EMBL" id="MFD1629021.1"/>
    </source>
</evidence>
<comment type="subcellular location">
    <subcellularLocation>
        <location evidence="1">Cell membrane</location>
        <topology evidence="1">Multi-pass membrane protein</topology>
    </subcellularLocation>
</comment>
<feature type="transmembrane region" description="Helical" evidence="7">
    <location>
        <begin position="337"/>
        <end position="360"/>
    </location>
</feature>
<reference evidence="9" key="1">
    <citation type="journal article" date="2019" name="Int. J. Syst. Evol. Microbiol.">
        <title>The Global Catalogue of Microorganisms (GCM) 10K type strain sequencing project: providing services to taxonomists for standard genome sequencing and annotation.</title>
        <authorList>
            <consortium name="The Broad Institute Genomics Platform"/>
            <consortium name="The Broad Institute Genome Sequencing Center for Infectious Disease"/>
            <person name="Wu L."/>
            <person name="Ma J."/>
        </authorList>
    </citation>
    <scope>NUCLEOTIDE SEQUENCE [LARGE SCALE GENOMIC DNA]</scope>
    <source>
        <strain evidence="9">CCUG 53762</strain>
    </source>
</reference>
<keyword evidence="9" id="KW-1185">Reference proteome</keyword>
<dbReference type="InterPro" id="IPR050833">
    <property type="entry name" value="Poly_Biosynth_Transport"/>
</dbReference>
<dbReference type="RefSeq" id="WP_379661402.1">
    <property type="nucleotide sequence ID" value="NZ_JBHUDG010000003.1"/>
</dbReference>
<evidence type="ECO:0000313" key="9">
    <source>
        <dbReference type="Proteomes" id="UP001597118"/>
    </source>
</evidence>
<feature type="transmembrane region" description="Helical" evidence="7">
    <location>
        <begin position="392"/>
        <end position="411"/>
    </location>
</feature>
<feature type="transmembrane region" description="Helical" evidence="7">
    <location>
        <begin position="83"/>
        <end position="105"/>
    </location>
</feature>
<gene>
    <name evidence="8" type="ORF">ACFSAH_03985</name>
</gene>
<keyword evidence="4 7" id="KW-0812">Transmembrane</keyword>
<keyword evidence="3" id="KW-1003">Cell membrane</keyword>
<dbReference type="Pfam" id="PF13440">
    <property type="entry name" value="Polysacc_synt_3"/>
    <property type="match status" value="1"/>
</dbReference>
<feature type="transmembrane region" description="Helical" evidence="7">
    <location>
        <begin position="367"/>
        <end position="386"/>
    </location>
</feature>
<feature type="transmembrane region" description="Helical" evidence="7">
    <location>
        <begin position="231"/>
        <end position="249"/>
    </location>
</feature>
<feature type="transmembrane region" description="Helical" evidence="7">
    <location>
        <begin position="117"/>
        <end position="139"/>
    </location>
</feature>